<gene>
    <name evidence="7" type="ORF">G6045_35325</name>
</gene>
<feature type="transmembrane region" description="Helical" evidence="6">
    <location>
        <begin position="43"/>
        <end position="65"/>
    </location>
</feature>
<keyword evidence="8" id="KW-1185">Reference proteome</keyword>
<evidence type="ECO:0000313" key="7">
    <source>
        <dbReference type="EMBL" id="NGO80892.1"/>
    </source>
</evidence>
<sequence length="549" mass="57385">MDMSAANRKGLSLFALIMIGLGSIFGSGWLFGAGQAAAVAGPAAIIAWVIGAVFIGMIAMSYAEVGAAYPLPGSMARFGSISHGPVLGFMTGWACWIAIAALIPIESIASTQYMSSWNFGWARGLVENGGLTTSGMVMAFALTVLLWLACYWSVALLAKANNLLTLVKFAIPVLAVVALIASGFHTGNFTNHGGFAPNGWSAVMTAVTTSGVVFAFNGFQAVVNLGGAAKNPGRAIPLALVGALSLGLVIYLALQIAFIGSVPPEQLASAGGWHGINFASPFADLAKILALHWVVMTLQFGAFISPSGANIGNVASASFMAQNLADTGFFPKKIREVHPKYGTARPAMWLNLGFSLILLFTVGHSWEALAAVVSAAMVVSYLIGPIAVGVFRETKPELPRPFRLPAARILCPLTFAFAACALYWTKWPDTGKVVLLTLVAAPIAAVVLKRKGEQNLRAQFAPAWWLISFLLWLGTLSAIGGEEFGGAGYIPGGVAIALVGVSALGFYFWAVRSGIKAHMAGLPGPDPVLDAPSEEPVTEASVERELVKA</sequence>
<feature type="transmembrane region" description="Helical" evidence="6">
    <location>
        <begin position="169"/>
        <end position="187"/>
    </location>
</feature>
<name>A0A6G4XUL8_9ACTN</name>
<dbReference type="PANTHER" id="PTHR47547:SF1">
    <property type="entry name" value="ASPARTATE-PROTON SYMPORTER"/>
    <property type="match status" value="1"/>
</dbReference>
<evidence type="ECO:0000313" key="8">
    <source>
        <dbReference type="Proteomes" id="UP000481109"/>
    </source>
</evidence>
<keyword evidence="2 6" id="KW-0812">Transmembrane</keyword>
<dbReference type="Gene3D" id="1.20.1740.10">
    <property type="entry name" value="Amino acid/polyamine transporter I"/>
    <property type="match status" value="1"/>
</dbReference>
<dbReference type="PRINTS" id="PR00173">
    <property type="entry name" value="EDTRNSPORT"/>
</dbReference>
<keyword evidence="4 6" id="KW-0472">Membrane</keyword>
<organism evidence="7 8">
    <name type="scientific">Streptomyces mesophilus</name>
    <dbReference type="NCBI Taxonomy" id="1775132"/>
    <lineage>
        <taxon>Bacteria</taxon>
        <taxon>Bacillati</taxon>
        <taxon>Actinomycetota</taxon>
        <taxon>Actinomycetes</taxon>
        <taxon>Kitasatosporales</taxon>
        <taxon>Streptomycetaceae</taxon>
        <taxon>Streptomyces</taxon>
    </lineage>
</organism>
<reference evidence="7 8" key="1">
    <citation type="submission" date="2020-02" db="EMBL/GenBank/DDBJ databases">
        <title>Whole-genome analyses of novel actinobacteria.</title>
        <authorList>
            <person name="Sahin N."/>
            <person name="Tokatli A."/>
        </authorList>
    </citation>
    <scope>NUCLEOTIDE SEQUENCE [LARGE SCALE GENOMIC DNA]</scope>
    <source>
        <strain evidence="7 8">YC504</strain>
    </source>
</reference>
<feature type="transmembrane region" description="Helical" evidence="6">
    <location>
        <begin position="235"/>
        <end position="258"/>
    </location>
</feature>
<dbReference type="AlphaFoldDB" id="A0A6G4XUL8"/>
<accession>A0A6G4XUL8</accession>
<proteinExistence type="predicted"/>
<dbReference type="GO" id="GO:0022857">
    <property type="term" value="F:transmembrane transporter activity"/>
    <property type="evidence" value="ECO:0007669"/>
    <property type="project" value="InterPro"/>
</dbReference>
<dbReference type="InterPro" id="IPR052962">
    <property type="entry name" value="AA_Transporter_AGT"/>
</dbReference>
<evidence type="ECO:0000256" key="3">
    <source>
        <dbReference type="ARBA" id="ARBA00022989"/>
    </source>
</evidence>
<keyword evidence="3 6" id="KW-1133">Transmembrane helix</keyword>
<feature type="transmembrane region" description="Helical" evidence="6">
    <location>
        <begin position="460"/>
        <end position="480"/>
    </location>
</feature>
<evidence type="ECO:0000256" key="6">
    <source>
        <dbReference type="SAM" id="Phobius"/>
    </source>
</evidence>
<comment type="subcellular location">
    <subcellularLocation>
        <location evidence="1">Membrane</location>
        <topology evidence="1">Multi-pass membrane protein</topology>
    </subcellularLocation>
</comment>
<dbReference type="EMBL" id="JAAKZW010000260">
    <property type="protein sequence ID" value="NGO80892.1"/>
    <property type="molecule type" value="Genomic_DNA"/>
</dbReference>
<feature type="region of interest" description="Disordered" evidence="5">
    <location>
        <begin position="527"/>
        <end position="549"/>
    </location>
</feature>
<feature type="transmembrane region" description="Helical" evidence="6">
    <location>
        <begin position="199"/>
        <end position="223"/>
    </location>
</feature>
<comment type="caution">
    <text evidence="7">The sequence shown here is derived from an EMBL/GenBank/DDBJ whole genome shotgun (WGS) entry which is preliminary data.</text>
</comment>
<dbReference type="PIRSF" id="PIRSF006060">
    <property type="entry name" value="AA_transporter"/>
    <property type="match status" value="1"/>
</dbReference>
<evidence type="ECO:0000256" key="5">
    <source>
        <dbReference type="SAM" id="MobiDB-lite"/>
    </source>
</evidence>
<evidence type="ECO:0000256" key="1">
    <source>
        <dbReference type="ARBA" id="ARBA00004141"/>
    </source>
</evidence>
<feature type="transmembrane region" description="Helical" evidence="6">
    <location>
        <begin position="86"/>
        <end position="105"/>
    </location>
</feature>
<dbReference type="InterPro" id="IPR002293">
    <property type="entry name" value="AA/rel_permease1"/>
</dbReference>
<dbReference type="PANTHER" id="PTHR47547">
    <property type="match status" value="1"/>
</dbReference>
<feature type="transmembrane region" description="Helical" evidence="6">
    <location>
        <begin position="368"/>
        <end position="390"/>
    </location>
</feature>
<protein>
    <submittedName>
        <fullName evidence="7">APC family permease</fullName>
    </submittedName>
</protein>
<feature type="transmembrane region" description="Helical" evidence="6">
    <location>
        <begin position="402"/>
        <end position="424"/>
    </location>
</feature>
<feature type="transmembrane region" description="Helical" evidence="6">
    <location>
        <begin position="136"/>
        <end position="157"/>
    </location>
</feature>
<dbReference type="Pfam" id="PF13520">
    <property type="entry name" value="AA_permease_2"/>
    <property type="match status" value="1"/>
</dbReference>
<feature type="transmembrane region" description="Helical" evidence="6">
    <location>
        <begin position="342"/>
        <end position="362"/>
    </location>
</feature>
<dbReference type="GO" id="GO:0016020">
    <property type="term" value="C:membrane"/>
    <property type="evidence" value="ECO:0007669"/>
    <property type="project" value="UniProtKB-SubCell"/>
</dbReference>
<feature type="transmembrane region" description="Helical" evidence="6">
    <location>
        <begin position="486"/>
        <end position="509"/>
    </location>
</feature>
<dbReference type="RefSeq" id="WP_165336305.1">
    <property type="nucleotide sequence ID" value="NZ_JAAKZW010000260.1"/>
</dbReference>
<evidence type="ECO:0000256" key="2">
    <source>
        <dbReference type="ARBA" id="ARBA00022692"/>
    </source>
</evidence>
<feature type="transmembrane region" description="Helical" evidence="6">
    <location>
        <begin position="430"/>
        <end position="448"/>
    </location>
</feature>
<dbReference type="Proteomes" id="UP000481109">
    <property type="component" value="Unassembled WGS sequence"/>
</dbReference>
<feature type="transmembrane region" description="Helical" evidence="6">
    <location>
        <begin position="12"/>
        <end position="31"/>
    </location>
</feature>
<evidence type="ECO:0000256" key="4">
    <source>
        <dbReference type="ARBA" id="ARBA00023136"/>
    </source>
</evidence>